<name>A0ACC0NRH3_RHOML</name>
<gene>
    <name evidence="1" type="ORF">RHMOL_Rhmol05G0215500</name>
</gene>
<dbReference type="Proteomes" id="UP001062846">
    <property type="component" value="Chromosome 5"/>
</dbReference>
<organism evidence="1 2">
    <name type="scientific">Rhododendron molle</name>
    <name type="common">Chinese azalea</name>
    <name type="synonym">Azalea mollis</name>
    <dbReference type="NCBI Taxonomy" id="49168"/>
    <lineage>
        <taxon>Eukaryota</taxon>
        <taxon>Viridiplantae</taxon>
        <taxon>Streptophyta</taxon>
        <taxon>Embryophyta</taxon>
        <taxon>Tracheophyta</taxon>
        <taxon>Spermatophyta</taxon>
        <taxon>Magnoliopsida</taxon>
        <taxon>eudicotyledons</taxon>
        <taxon>Gunneridae</taxon>
        <taxon>Pentapetalae</taxon>
        <taxon>asterids</taxon>
        <taxon>Ericales</taxon>
        <taxon>Ericaceae</taxon>
        <taxon>Ericoideae</taxon>
        <taxon>Rhodoreae</taxon>
        <taxon>Rhododendron</taxon>
    </lineage>
</organism>
<proteinExistence type="predicted"/>
<comment type="caution">
    <text evidence="1">The sequence shown here is derived from an EMBL/GenBank/DDBJ whole genome shotgun (WGS) entry which is preliminary data.</text>
</comment>
<evidence type="ECO:0000313" key="2">
    <source>
        <dbReference type="Proteomes" id="UP001062846"/>
    </source>
</evidence>
<reference evidence="1" key="1">
    <citation type="submission" date="2022-02" db="EMBL/GenBank/DDBJ databases">
        <title>Plant Genome Project.</title>
        <authorList>
            <person name="Zhang R.-G."/>
        </authorList>
    </citation>
    <scope>NUCLEOTIDE SEQUENCE</scope>
    <source>
        <strain evidence="1">AT1</strain>
    </source>
</reference>
<dbReference type="EMBL" id="CM046392">
    <property type="protein sequence ID" value="KAI8555952.1"/>
    <property type="molecule type" value="Genomic_DNA"/>
</dbReference>
<sequence length="113" mass="13188">MSAHHVLVWSLSRRRLPFNSITNMEGLGDSVLDEITGHTKSKKDGLMTNRKFVCHKEGEKEKDKRRSIVLQPRQEMRTKCTANLYYISFNRDSMKWEVKKFDDRCPQSPIASS</sequence>
<accession>A0ACC0NRH3</accession>
<protein>
    <submittedName>
        <fullName evidence="1">Uncharacterized protein</fullName>
    </submittedName>
</protein>
<evidence type="ECO:0000313" key="1">
    <source>
        <dbReference type="EMBL" id="KAI8555952.1"/>
    </source>
</evidence>
<keyword evidence="2" id="KW-1185">Reference proteome</keyword>